<comment type="subcellular location">
    <subcellularLocation>
        <location evidence="1">Cell membrane</location>
        <topology evidence="1">Multi-pass membrane protein</topology>
    </subcellularLocation>
</comment>
<dbReference type="GO" id="GO:0005886">
    <property type="term" value="C:plasma membrane"/>
    <property type="evidence" value="ECO:0007669"/>
    <property type="project" value="UniProtKB-SubCell"/>
</dbReference>
<dbReference type="EMBL" id="VFOF01000001">
    <property type="protein sequence ID" value="TQL17765.1"/>
    <property type="molecule type" value="Genomic_DNA"/>
</dbReference>
<feature type="transmembrane region" description="Helical" evidence="6">
    <location>
        <begin position="183"/>
        <end position="202"/>
    </location>
</feature>
<feature type="transmembrane region" description="Helical" evidence="6">
    <location>
        <begin position="40"/>
        <end position="62"/>
    </location>
</feature>
<evidence type="ECO:0000256" key="6">
    <source>
        <dbReference type="SAM" id="Phobius"/>
    </source>
</evidence>
<dbReference type="RefSeq" id="WP_141920146.1">
    <property type="nucleotide sequence ID" value="NZ_VFOF01000001.1"/>
</dbReference>
<dbReference type="PANTHER" id="PTHR30086:SF20">
    <property type="entry name" value="ARGININE EXPORTER PROTEIN ARGO-RELATED"/>
    <property type="match status" value="1"/>
</dbReference>
<gene>
    <name evidence="7" type="ORF">FBY58_1368</name>
</gene>
<dbReference type="Proteomes" id="UP000316887">
    <property type="component" value="Unassembled WGS sequence"/>
</dbReference>
<keyword evidence="5 6" id="KW-0472">Membrane</keyword>
<feature type="transmembrane region" description="Helical" evidence="6">
    <location>
        <begin position="68"/>
        <end position="90"/>
    </location>
</feature>
<evidence type="ECO:0000313" key="8">
    <source>
        <dbReference type="Proteomes" id="UP000316887"/>
    </source>
</evidence>
<organism evidence="7 8">
    <name type="scientific">Zymomonas mobilis</name>
    <dbReference type="NCBI Taxonomy" id="542"/>
    <lineage>
        <taxon>Bacteria</taxon>
        <taxon>Pseudomonadati</taxon>
        <taxon>Pseudomonadota</taxon>
        <taxon>Alphaproteobacteria</taxon>
        <taxon>Sphingomonadales</taxon>
        <taxon>Zymomonadaceae</taxon>
        <taxon>Zymomonas</taxon>
    </lineage>
</organism>
<dbReference type="OrthoDB" id="9804822at2"/>
<evidence type="ECO:0000256" key="3">
    <source>
        <dbReference type="ARBA" id="ARBA00022692"/>
    </source>
</evidence>
<evidence type="ECO:0000256" key="1">
    <source>
        <dbReference type="ARBA" id="ARBA00004651"/>
    </source>
</evidence>
<keyword evidence="3 6" id="KW-0812">Transmembrane</keyword>
<reference evidence="7 8" key="1">
    <citation type="submission" date="2019-06" db="EMBL/GenBank/DDBJ databases">
        <title>Genome sequencing of Zymomonas mobilis strains for genetic engineering and biofuel applications.</title>
        <authorList>
            <person name="Teravest M."/>
        </authorList>
    </citation>
    <scope>NUCLEOTIDE SEQUENCE [LARGE SCALE GENOMIC DNA]</scope>
    <source>
        <strain evidence="7 8">AN0101</strain>
    </source>
</reference>
<feature type="transmembrane region" description="Helical" evidence="6">
    <location>
        <begin position="145"/>
        <end position="171"/>
    </location>
</feature>
<keyword evidence="4 6" id="KW-1133">Transmembrane helix</keyword>
<name>A0A542W2E6_ZYMMB</name>
<dbReference type="InterPro" id="IPR001123">
    <property type="entry name" value="LeuE-type"/>
</dbReference>
<dbReference type="Pfam" id="PF01810">
    <property type="entry name" value="LysE"/>
    <property type="match status" value="1"/>
</dbReference>
<feature type="transmembrane region" description="Helical" evidence="6">
    <location>
        <begin position="6"/>
        <end position="28"/>
    </location>
</feature>
<proteinExistence type="predicted"/>
<protein>
    <submittedName>
        <fullName evidence="7">Threonine/homoserine/homoserine lactone efflux protein</fullName>
    </submittedName>
</protein>
<accession>A0A542W2E6</accession>
<dbReference type="PANTHER" id="PTHR30086">
    <property type="entry name" value="ARGININE EXPORTER PROTEIN ARGO"/>
    <property type="match status" value="1"/>
</dbReference>
<sequence length="210" mass="22973">MPIEILVAFWAVSVLFVLIPGADWAYVLSVGANHKTIISAVFGLVLGYIAATILVAVGAAALIAKTPFAFDILTLAGAIYLFWLGIGLLRKPPALQNDTPSLNSKSSNAQWIKRGFCVSGLNPKMFLFFLMFLPQFTSTKAAWPFSLQIFTLGIIHAFNCGSFYLLIGFLARALLKKYPQINLALSRFSAVSMMTISVILLVERYVLGEM</sequence>
<evidence type="ECO:0000313" key="7">
    <source>
        <dbReference type="EMBL" id="TQL17765.1"/>
    </source>
</evidence>
<dbReference type="GO" id="GO:0015171">
    <property type="term" value="F:amino acid transmembrane transporter activity"/>
    <property type="evidence" value="ECO:0007669"/>
    <property type="project" value="TreeGrafter"/>
</dbReference>
<comment type="caution">
    <text evidence="7">The sequence shown here is derived from an EMBL/GenBank/DDBJ whole genome shotgun (WGS) entry which is preliminary data.</text>
</comment>
<dbReference type="AlphaFoldDB" id="A0A542W2E6"/>
<keyword evidence="2" id="KW-1003">Cell membrane</keyword>
<feature type="transmembrane region" description="Helical" evidence="6">
    <location>
        <begin position="111"/>
        <end position="133"/>
    </location>
</feature>
<evidence type="ECO:0000256" key="5">
    <source>
        <dbReference type="ARBA" id="ARBA00023136"/>
    </source>
</evidence>
<evidence type="ECO:0000256" key="4">
    <source>
        <dbReference type="ARBA" id="ARBA00022989"/>
    </source>
</evidence>
<evidence type="ECO:0000256" key="2">
    <source>
        <dbReference type="ARBA" id="ARBA00022475"/>
    </source>
</evidence>